<evidence type="ECO:0000256" key="1">
    <source>
        <dbReference type="SAM" id="MobiDB-lite"/>
    </source>
</evidence>
<reference evidence="4" key="1">
    <citation type="submission" date="2022-12" db="EMBL/GenBank/DDBJ databases">
        <authorList>
            <person name="Mo P."/>
        </authorList>
    </citation>
    <scope>NUCLEOTIDE SEQUENCE [LARGE SCALE GENOMIC DNA]</scope>
    <source>
        <strain evidence="4">HUAS 3-15</strain>
    </source>
</reference>
<evidence type="ECO:0000256" key="2">
    <source>
        <dbReference type="SAM" id="SignalP"/>
    </source>
</evidence>
<dbReference type="Pfam" id="PF01828">
    <property type="entry name" value="Peptidase_A4"/>
    <property type="match status" value="1"/>
</dbReference>
<feature type="compositionally biased region" description="Low complexity" evidence="1">
    <location>
        <begin position="225"/>
        <end position="241"/>
    </location>
</feature>
<organism evidence="3 4">
    <name type="scientific">Kitasatospora cathayae</name>
    <dbReference type="NCBI Taxonomy" id="3004092"/>
    <lineage>
        <taxon>Bacteria</taxon>
        <taxon>Bacillati</taxon>
        <taxon>Actinomycetota</taxon>
        <taxon>Actinomycetes</taxon>
        <taxon>Kitasatosporales</taxon>
        <taxon>Streptomycetaceae</taxon>
        <taxon>Kitasatospora</taxon>
    </lineage>
</organism>
<feature type="chain" id="PRO_5046251174" evidence="2">
    <location>
        <begin position="28"/>
        <end position="247"/>
    </location>
</feature>
<keyword evidence="4" id="KW-1185">Reference proteome</keyword>
<dbReference type="InterPro" id="IPR000250">
    <property type="entry name" value="Peptidase_G1"/>
</dbReference>
<dbReference type="EMBL" id="CP115450">
    <property type="protein sequence ID" value="WBP85209.1"/>
    <property type="molecule type" value="Genomic_DNA"/>
</dbReference>
<evidence type="ECO:0000313" key="4">
    <source>
        <dbReference type="Proteomes" id="UP001212821"/>
    </source>
</evidence>
<feature type="signal peptide" evidence="2">
    <location>
        <begin position="1"/>
        <end position="27"/>
    </location>
</feature>
<dbReference type="RefSeq" id="WP_270141007.1">
    <property type="nucleotide sequence ID" value="NZ_CP115450.1"/>
</dbReference>
<dbReference type="PANTHER" id="PTHR37536:SF1">
    <property type="entry name" value="ASPERGILLOPEPSIN, PUTAITVE (AFU_ORTHOLOGUE AFUA_7G01200)"/>
    <property type="match status" value="1"/>
</dbReference>
<sequence length="247" mass="25018">MPEARRRTLAVSTALLTLLGTAAPALAATAPTLVQAPLAHHGGGLLHSTSGNWAGYAATGGKFTSVSASWVQPAVTCSGTNTWSSFWVGLDGDGSNTVEQTGTEADCSSGRPVYSAWYEMYPQYPSNFSSTVRPGDHFTASVTTNGSGSFTLTLSDTTAGWSHTVNKSLKSAALASAEVIAEAPSSSSGVLPLSDFGSVSFSGSTVNGQALGGFSPDNITMASGGTTKATTSSLSGGSSFSVTWKHS</sequence>
<dbReference type="Proteomes" id="UP001212821">
    <property type="component" value="Chromosome"/>
</dbReference>
<dbReference type="InterPro" id="IPR013320">
    <property type="entry name" value="ConA-like_dom_sf"/>
</dbReference>
<protein>
    <submittedName>
        <fullName evidence="3">G1 family endopeptidase</fullName>
    </submittedName>
</protein>
<name>A0ABY7PYC2_9ACTN</name>
<dbReference type="Gene3D" id="2.60.120.700">
    <property type="entry name" value="Peptidase G1"/>
    <property type="match status" value="1"/>
</dbReference>
<dbReference type="CDD" id="cd13426">
    <property type="entry name" value="Peptidase_G1"/>
    <property type="match status" value="1"/>
</dbReference>
<proteinExistence type="predicted"/>
<dbReference type="InterPro" id="IPR038656">
    <property type="entry name" value="Peptidase_G1_sf"/>
</dbReference>
<feature type="region of interest" description="Disordered" evidence="1">
    <location>
        <begin position="225"/>
        <end position="247"/>
    </location>
</feature>
<dbReference type="PANTHER" id="PTHR37536">
    <property type="entry name" value="PUTATIVE (AFU_ORTHOLOGUE AFUA_3G02970)-RELATED"/>
    <property type="match status" value="1"/>
</dbReference>
<gene>
    <name evidence="3" type="ORF">O1G21_04635</name>
</gene>
<accession>A0ABY7PYC2</accession>
<evidence type="ECO:0000313" key="3">
    <source>
        <dbReference type="EMBL" id="WBP85209.1"/>
    </source>
</evidence>
<dbReference type="SUPFAM" id="SSF49899">
    <property type="entry name" value="Concanavalin A-like lectins/glucanases"/>
    <property type="match status" value="1"/>
</dbReference>
<keyword evidence="2" id="KW-0732">Signal</keyword>